<dbReference type="InterPro" id="IPR002421">
    <property type="entry name" value="5-3_exonuclease"/>
</dbReference>
<keyword evidence="1" id="KW-0540">Nuclease</keyword>
<dbReference type="EMBL" id="FUXF01000002">
    <property type="protein sequence ID" value="SJZ40430.1"/>
    <property type="molecule type" value="Genomic_DNA"/>
</dbReference>
<dbReference type="InterPro" id="IPR036279">
    <property type="entry name" value="5-3_exonuclease_C_sf"/>
</dbReference>
<dbReference type="CDD" id="cd09898">
    <property type="entry name" value="H3TH_53EXO"/>
    <property type="match status" value="1"/>
</dbReference>
<evidence type="ECO:0000256" key="3">
    <source>
        <dbReference type="ARBA" id="ARBA00023125"/>
    </source>
</evidence>
<dbReference type="InterPro" id="IPR038969">
    <property type="entry name" value="FEN"/>
</dbReference>
<evidence type="ECO:0000256" key="2">
    <source>
        <dbReference type="ARBA" id="ARBA00022801"/>
    </source>
</evidence>
<dbReference type="OrthoDB" id="9806424at2"/>
<dbReference type="GO" id="GO:0017108">
    <property type="term" value="F:5'-flap endonuclease activity"/>
    <property type="evidence" value="ECO:0007669"/>
    <property type="project" value="InterPro"/>
</dbReference>
<keyword evidence="2" id="KW-0378">Hydrolase</keyword>
<feature type="domain" description="5'-3' exonuclease" evidence="6">
    <location>
        <begin position="3"/>
        <end position="270"/>
    </location>
</feature>
<evidence type="ECO:0000256" key="5">
    <source>
        <dbReference type="ARBA" id="ARBA00050026"/>
    </source>
</evidence>
<dbReference type="GO" id="GO:0033567">
    <property type="term" value="P:DNA replication, Okazaki fragment processing"/>
    <property type="evidence" value="ECO:0007669"/>
    <property type="project" value="InterPro"/>
</dbReference>
<organism evidence="7 8">
    <name type="scientific">Mycoplasmopsis verecunda</name>
    <dbReference type="NCBI Taxonomy" id="171291"/>
    <lineage>
        <taxon>Bacteria</taxon>
        <taxon>Bacillati</taxon>
        <taxon>Mycoplasmatota</taxon>
        <taxon>Mycoplasmoidales</taxon>
        <taxon>Metamycoplasmataceae</taxon>
        <taxon>Mycoplasmopsis</taxon>
    </lineage>
</organism>
<evidence type="ECO:0000259" key="6">
    <source>
        <dbReference type="SMART" id="SM00475"/>
    </source>
</evidence>
<dbReference type="PANTHER" id="PTHR42646:SF2">
    <property type="entry name" value="5'-3' EXONUCLEASE FAMILY PROTEIN"/>
    <property type="match status" value="1"/>
</dbReference>
<name>A0A1T4KDF2_9BACT</name>
<dbReference type="FunFam" id="1.10.150.20:FF:000003">
    <property type="entry name" value="DNA polymerase I"/>
    <property type="match status" value="1"/>
</dbReference>
<keyword evidence="8" id="KW-1185">Reference proteome</keyword>
<dbReference type="Proteomes" id="UP000190389">
    <property type="component" value="Unassembled WGS sequence"/>
</dbReference>
<dbReference type="AlphaFoldDB" id="A0A1T4KDF2"/>
<dbReference type="SMART" id="SM00279">
    <property type="entry name" value="HhH2"/>
    <property type="match status" value="1"/>
</dbReference>
<dbReference type="SUPFAM" id="SSF47807">
    <property type="entry name" value="5' to 3' exonuclease, C-terminal subdomain"/>
    <property type="match status" value="1"/>
</dbReference>
<dbReference type="GO" id="GO:0003677">
    <property type="term" value="F:DNA binding"/>
    <property type="evidence" value="ECO:0007669"/>
    <property type="project" value="UniProtKB-KW"/>
</dbReference>
<dbReference type="SMART" id="SM00475">
    <property type="entry name" value="53EXOc"/>
    <property type="match status" value="1"/>
</dbReference>
<proteinExistence type="predicted"/>
<dbReference type="Pfam" id="PF01367">
    <property type="entry name" value="5_3_exonuc"/>
    <property type="match status" value="1"/>
</dbReference>
<dbReference type="SUPFAM" id="SSF88723">
    <property type="entry name" value="PIN domain-like"/>
    <property type="match status" value="1"/>
</dbReference>
<dbReference type="Pfam" id="PF02739">
    <property type="entry name" value="5_3_exonuc_N"/>
    <property type="match status" value="1"/>
</dbReference>
<evidence type="ECO:0000256" key="1">
    <source>
        <dbReference type="ARBA" id="ARBA00022722"/>
    </source>
</evidence>
<comment type="function">
    <text evidence="4">5'-3' exonuclease acting preferentially on double-stranded DNA.</text>
</comment>
<evidence type="ECO:0000256" key="4">
    <source>
        <dbReference type="ARBA" id="ARBA00049957"/>
    </source>
</evidence>
<dbReference type="STRING" id="171291.SAMN02745154_00009"/>
<evidence type="ECO:0000313" key="7">
    <source>
        <dbReference type="EMBL" id="SJZ40430.1"/>
    </source>
</evidence>
<dbReference type="InterPro" id="IPR020046">
    <property type="entry name" value="5-3_exonucl_a-hlix_arch_N"/>
</dbReference>
<dbReference type="PANTHER" id="PTHR42646">
    <property type="entry name" value="FLAP ENDONUCLEASE XNI"/>
    <property type="match status" value="1"/>
</dbReference>
<dbReference type="InterPro" id="IPR029060">
    <property type="entry name" value="PIN-like_dom_sf"/>
</dbReference>
<dbReference type="Gene3D" id="3.40.50.1010">
    <property type="entry name" value="5'-nuclease"/>
    <property type="match status" value="1"/>
</dbReference>
<protein>
    <recommendedName>
        <fullName evidence="5">5'-3' exonuclease</fullName>
    </recommendedName>
</protein>
<gene>
    <name evidence="7" type="ORF">SAMN02745154_00009</name>
</gene>
<accession>A0A1T4KDF2</accession>
<evidence type="ECO:0000313" key="8">
    <source>
        <dbReference type="Proteomes" id="UP000190389"/>
    </source>
</evidence>
<dbReference type="InterPro" id="IPR020045">
    <property type="entry name" value="DNA_polI_H3TH"/>
</dbReference>
<dbReference type="InterPro" id="IPR008918">
    <property type="entry name" value="HhH2"/>
</dbReference>
<dbReference type="CDD" id="cd09859">
    <property type="entry name" value="PIN_53EXO"/>
    <property type="match status" value="1"/>
</dbReference>
<dbReference type="RefSeq" id="WP_078746761.1">
    <property type="nucleotide sequence ID" value="NZ_CP137850.1"/>
</dbReference>
<keyword evidence="3" id="KW-0238">DNA-binding</keyword>
<dbReference type="GO" id="GO:0008409">
    <property type="term" value="F:5'-3' exonuclease activity"/>
    <property type="evidence" value="ECO:0007669"/>
    <property type="project" value="InterPro"/>
</dbReference>
<sequence length="298" mass="34436">MNNKPLHLLIDGNFLMFQSFYATYYGNPNNIMRNSKGVPTNGINLFLHQLIKLLEWYHPDYLYIAFDSKEKSFRHELYQDYKAGRAKAPNDLFIQFDLIKQILSKLGIVHQEVPGFEADDLIAAYCKNVAPNEEKIIFSRDKDLHQLINENISIVQKDSDGDYSLLSLNNYFTYYGFMPRQVVDYKALAGDNSDNLPGVKGIGDKTAIKILCKYGDVKKLYECEEMWSENLNKSVIEKLKAGKNEAMFCLQMAKLNPDVIDFDSDKERYVIALDLENSLDILEELELRSVINKLKLIW</sequence>
<reference evidence="8" key="1">
    <citation type="submission" date="2017-02" db="EMBL/GenBank/DDBJ databases">
        <authorList>
            <person name="Varghese N."/>
            <person name="Submissions S."/>
        </authorList>
    </citation>
    <scope>NUCLEOTIDE SEQUENCE [LARGE SCALE GENOMIC DNA]</scope>
    <source>
        <strain evidence="8">ATCC 27862</strain>
    </source>
</reference>
<dbReference type="Gene3D" id="1.10.150.20">
    <property type="entry name" value="5' to 3' exonuclease, C-terminal subdomain"/>
    <property type="match status" value="1"/>
</dbReference>